<gene>
    <name evidence="3" type="ORF">KDW_11200</name>
</gene>
<dbReference type="SUPFAM" id="SSF48452">
    <property type="entry name" value="TPR-like"/>
    <property type="match status" value="2"/>
</dbReference>
<dbReference type="PROSITE" id="PS50943">
    <property type="entry name" value="HTH_CROC1"/>
    <property type="match status" value="1"/>
</dbReference>
<comment type="caution">
    <text evidence="3">The sequence shown here is derived from an EMBL/GenBank/DDBJ whole genome shotgun (WGS) entry which is preliminary data.</text>
</comment>
<dbReference type="Gene3D" id="1.25.40.10">
    <property type="entry name" value="Tetratricopeptide repeat domain"/>
    <property type="match status" value="2"/>
</dbReference>
<keyword evidence="1" id="KW-0802">TPR repeat</keyword>
<dbReference type="PANTHER" id="PTHR47691">
    <property type="entry name" value="REGULATOR-RELATED"/>
    <property type="match status" value="1"/>
</dbReference>
<evidence type="ECO:0000313" key="4">
    <source>
        <dbReference type="Proteomes" id="UP000326912"/>
    </source>
</evidence>
<feature type="repeat" description="TPR" evidence="1">
    <location>
        <begin position="533"/>
        <end position="566"/>
    </location>
</feature>
<keyword evidence="4" id="KW-1185">Reference proteome</keyword>
<evidence type="ECO:0000259" key="2">
    <source>
        <dbReference type="PROSITE" id="PS50943"/>
    </source>
</evidence>
<dbReference type="SUPFAM" id="SSF52540">
    <property type="entry name" value="P-loop containing nucleoside triphosphate hydrolases"/>
    <property type="match status" value="1"/>
</dbReference>
<dbReference type="CDD" id="cd00093">
    <property type="entry name" value="HTH_XRE"/>
    <property type="match status" value="1"/>
</dbReference>
<dbReference type="PRINTS" id="PR00364">
    <property type="entry name" value="DISEASERSIST"/>
</dbReference>
<dbReference type="GO" id="GO:0043531">
    <property type="term" value="F:ADP binding"/>
    <property type="evidence" value="ECO:0007669"/>
    <property type="project" value="InterPro"/>
</dbReference>
<evidence type="ECO:0000256" key="1">
    <source>
        <dbReference type="PROSITE-ProRule" id="PRU00339"/>
    </source>
</evidence>
<dbReference type="Pfam" id="PF13424">
    <property type="entry name" value="TPR_12"/>
    <property type="match status" value="1"/>
</dbReference>
<dbReference type="InterPro" id="IPR019734">
    <property type="entry name" value="TPR_rpt"/>
</dbReference>
<dbReference type="InterPro" id="IPR010982">
    <property type="entry name" value="Lambda_DNA-bd_dom_sf"/>
</dbReference>
<proteinExistence type="predicted"/>
<dbReference type="SUPFAM" id="SSF47413">
    <property type="entry name" value="lambda repressor-like DNA-binding domains"/>
    <property type="match status" value="1"/>
</dbReference>
<dbReference type="Pfam" id="PF01381">
    <property type="entry name" value="HTH_3"/>
    <property type="match status" value="1"/>
</dbReference>
<dbReference type="Pfam" id="PF17874">
    <property type="entry name" value="TPR_MalT"/>
    <property type="match status" value="1"/>
</dbReference>
<dbReference type="RefSeq" id="WP_162004975.1">
    <property type="nucleotide sequence ID" value="NZ_BKZW01000001.1"/>
</dbReference>
<dbReference type="PROSITE" id="PS50005">
    <property type="entry name" value="TPR"/>
    <property type="match status" value="1"/>
</dbReference>
<dbReference type="SMART" id="SM00530">
    <property type="entry name" value="HTH_XRE"/>
    <property type="match status" value="1"/>
</dbReference>
<accession>A0A5J4KDD2</accession>
<dbReference type="InterPro" id="IPR041617">
    <property type="entry name" value="TPR_MalT"/>
</dbReference>
<evidence type="ECO:0000313" key="3">
    <source>
        <dbReference type="EMBL" id="GER86958.1"/>
    </source>
</evidence>
<dbReference type="Proteomes" id="UP000326912">
    <property type="component" value="Unassembled WGS sequence"/>
</dbReference>
<dbReference type="GO" id="GO:0003677">
    <property type="term" value="F:DNA binding"/>
    <property type="evidence" value="ECO:0007669"/>
    <property type="project" value="InterPro"/>
</dbReference>
<name>A0A5J4KDD2_9CHLR</name>
<sequence length="861" mass="95675">MPTSETPHQPRMRLTEARASYNLSQQEVADEIGTTYVNVSRWERGVTRPNPYFRRKLSALFNKSEAELDLQPVKSERASRSAGAASTVASAPALVVPQTIYDPAIPLQPAVQLVGREKDLVLIKQSLKGSGNSALTALNGLPGVGKTALSVALAHDSEIREYFKDGILWASLGPLPNLSSIFSRWGNLLGISFSQMTNLGSDEARAKAIRNAIGNRTMLIVIDDAWKLEEALAFRVGGSNCAHLVTTRFPNIAVHMTLSNAITIKELGESESIRLLNLLAPQVIYREQQKVHDLVHAVGGLPLALTLIGNYLRKQAYSGPARRITTAMDRLSKAENRLKLKEPHIPAESHPSLSGEQSLSMQSIIAVTDQLLEEKARATLYALCVFPPKPNTFSEEAAMAVADCDTDELDALSDAGMLESSGERYQLHQVISDYALLQISDDQLDQAQERLIDYFTTYVEAHRKDYEQLEEESSTIEAALESTLAFDKPEEQIRLVCGFAPFLIMRGSYPQALQALERVYEVAQQQNNNYGITGALLYIGQISQKQGNFPQAEQYFQQGLNLARREEEKERICELLTGLGSVKWRMGQHEQAKSCLEEGLALARQIDDKEIIVGLLRILGSVVGSHGDYNQASVYFQEGLALARQLNSREQICVLLSNLGKIEGDQGNITKAEKYYKEGLALARRIGDREQVCVLLINLGDLVGEQGNYNQAETYFQEGLSLARQFNHLESTIVLLVNLGEIARKKSNYEVAKVYLEDSVKLAKQVGRPYFTAMTLYECGKLYIDCQQIDEAKKNFQEILQVIGPEYPDLFALANYNLAYVAAIQGDLDEAKIRGEENVKALEAMGHRKAEEARRWLESIK</sequence>
<dbReference type="Gene3D" id="3.40.50.300">
    <property type="entry name" value="P-loop containing nucleotide triphosphate hydrolases"/>
    <property type="match status" value="1"/>
</dbReference>
<dbReference type="Gene3D" id="1.10.260.40">
    <property type="entry name" value="lambda repressor-like DNA-binding domains"/>
    <property type="match status" value="1"/>
</dbReference>
<feature type="domain" description="HTH cro/C1-type" evidence="2">
    <location>
        <begin position="14"/>
        <end position="68"/>
    </location>
</feature>
<dbReference type="SMART" id="SM00028">
    <property type="entry name" value="TPR"/>
    <property type="match status" value="8"/>
</dbReference>
<dbReference type="InterPro" id="IPR027417">
    <property type="entry name" value="P-loop_NTPase"/>
</dbReference>
<dbReference type="PANTHER" id="PTHR47691:SF3">
    <property type="entry name" value="HTH-TYPE TRANSCRIPTIONAL REGULATOR RV0890C-RELATED"/>
    <property type="match status" value="1"/>
</dbReference>
<dbReference type="InterPro" id="IPR011990">
    <property type="entry name" value="TPR-like_helical_dom_sf"/>
</dbReference>
<protein>
    <recommendedName>
        <fullName evidence="2">HTH cro/C1-type domain-containing protein</fullName>
    </recommendedName>
</protein>
<dbReference type="EMBL" id="BKZW01000001">
    <property type="protein sequence ID" value="GER86958.1"/>
    <property type="molecule type" value="Genomic_DNA"/>
</dbReference>
<dbReference type="Pfam" id="PF00931">
    <property type="entry name" value="NB-ARC"/>
    <property type="match status" value="1"/>
</dbReference>
<dbReference type="InterPro" id="IPR001387">
    <property type="entry name" value="Cro/C1-type_HTH"/>
</dbReference>
<dbReference type="AlphaFoldDB" id="A0A5J4KDD2"/>
<organism evidence="3 4">
    <name type="scientific">Dictyobacter vulcani</name>
    <dbReference type="NCBI Taxonomy" id="2607529"/>
    <lineage>
        <taxon>Bacteria</taxon>
        <taxon>Bacillati</taxon>
        <taxon>Chloroflexota</taxon>
        <taxon>Ktedonobacteria</taxon>
        <taxon>Ktedonobacterales</taxon>
        <taxon>Dictyobacteraceae</taxon>
        <taxon>Dictyobacter</taxon>
    </lineage>
</organism>
<dbReference type="InterPro" id="IPR002182">
    <property type="entry name" value="NB-ARC"/>
</dbReference>
<reference evidence="3 4" key="1">
    <citation type="submission" date="2019-10" db="EMBL/GenBank/DDBJ databases">
        <title>Dictyobacter vulcani sp. nov., within the class Ktedonobacteria, isolated from soil of volcanic Mt. Zao.</title>
        <authorList>
            <person name="Zheng Y."/>
            <person name="Wang C.M."/>
            <person name="Sakai Y."/>
            <person name="Abe K."/>
            <person name="Yokota A."/>
            <person name="Yabe S."/>
        </authorList>
    </citation>
    <scope>NUCLEOTIDE SEQUENCE [LARGE SCALE GENOMIC DNA]</scope>
    <source>
        <strain evidence="3 4">W12</strain>
    </source>
</reference>
<dbReference type="Pfam" id="PF13181">
    <property type="entry name" value="TPR_8"/>
    <property type="match status" value="1"/>
</dbReference>